<dbReference type="EMBL" id="JH711580">
    <property type="protein sequence ID" value="EIW79644.1"/>
    <property type="molecule type" value="Genomic_DNA"/>
</dbReference>
<keyword evidence="3" id="KW-1185">Reference proteome</keyword>
<feature type="region of interest" description="Disordered" evidence="1">
    <location>
        <begin position="855"/>
        <end position="877"/>
    </location>
</feature>
<dbReference type="OMA" id="HESEMAQ"/>
<evidence type="ECO:0000256" key="1">
    <source>
        <dbReference type="SAM" id="MobiDB-lite"/>
    </source>
</evidence>
<organism evidence="2 3">
    <name type="scientific">Coniophora puteana (strain RWD-64-598)</name>
    <name type="common">Brown rot fungus</name>
    <dbReference type="NCBI Taxonomy" id="741705"/>
    <lineage>
        <taxon>Eukaryota</taxon>
        <taxon>Fungi</taxon>
        <taxon>Dikarya</taxon>
        <taxon>Basidiomycota</taxon>
        <taxon>Agaricomycotina</taxon>
        <taxon>Agaricomycetes</taxon>
        <taxon>Agaricomycetidae</taxon>
        <taxon>Boletales</taxon>
        <taxon>Coniophorineae</taxon>
        <taxon>Coniophoraceae</taxon>
        <taxon>Coniophora</taxon>
    </lineage>
</organism>
<protein>
    <submittedName>
        <fullName evidence="2">Uncharacterized protein</fullName>
    </submittedName>
</protein>
<sequence>MEGGIPETLSKALPQPPILRCTEDLEALLSTNNEAYVLLNAAEPRVETVSEPRSEHESEMAQRLHRVFTRNHKGDAVDRFVQGLDEYRKMYTRGKYYGKSIAILQSSGAGKSRLMHELAKKVPSLTVCLRGEKKFDPREGWPPQDTSAKEFLLKRRLGIRAEVVAAAFLGAIFQFLTQKCVSEAETLAPGQDPTWVTSFSLQNPAEPLQSKRHHSFLRISELAETLLEIHAEELSSKAPDLPSATIDSNHNVDKTSADHAAKTTKDKHIVSWCEEVYEVMVSGAANKLATTLRQHGHRYFVLGFDECRYLNARNGKLDADYHPMSILAMQRIITAADQLSLEGFTLWFTFIDTSSSVFELVPRRGMSKSDRLANDKDPLIPYTSIGFDQMIPSDLSSSPHAALYISRLKLYGRPLWATEEDDTVGRQAFMKLFRDVQFAPASDDHVFAAFSQRVGLELANSEAATRIALEAVRSHMRFLLNVVDRTFIETTVPSEPCLALAAAQALRPTSEDFDVALRTLVDTLILQETVLDRGVQGELYARILLIMARDKATDKGGPIEDYYVNTTADGIHVQTITLADLLIQLHGDGLEMNQQQGQGLQKQQARHKEGALDGDNEDDASEEDESEDDQRKLYQNLLAAAQERHVNFTHFIHLEESVGNLSGDFLHYLWDRQCAIQCSHNQPVIDIIIITYSGALSLAWDDSKVGTFCIQVKLKESAVSLTLADELVGPRINGRRPCDEVVMLMEFGVESEFQGKARKSRYQHEVATVRPKTWNGYMDQETEPRWCIHVRGHGRTEYPILSRYEPIFDRAFGHLSPWPTTGFAAVGQPFREALSTVTFTKHMDDKSEAIIMDLDAHSKNEARRRVKPKTQKRGGPN</sequence>
<feature type="compositionally biased region" description="Low complexity" evidence="1">
    <location>
        <begin position="594"/>
        <end position="603"/>
    </location>
</feature>
<dbReference type="Proteomes" id="UP000053558">
    <property type="component" value="Unassembled WGS sequence"/>
</dbReference>
<evidence type="ECO:0000313" key="2">
    <source>
        <dbReference type="EMBL" id="EIW79644.1"/>
    </source>
</evidence>
<dbReference type="PANTHER" id="PTHR33266:SF1">
    <property type="entry name" value="F-BOX DOMAIN-CONTAINING PROTEIN"/>
    <property type="match status" value="1"/>
</dbReference>
<accession>A0A5M3MLH5</accession>
<reference evidence="3" key="1">
    <citation type="journal article" date="2012" name="Science">
        <title>The Paleozoic origin of enzymatic lignin decomposition reconstructed from 31 fungal genomes.</title>
        <authorList>
            <person name="Floudas D."/>
            <person name="Binder M."/>
            <person name="Riley R."/>
            <person name="Barry K."/>
            <person name="Blanchette R.A."/>
            <person name="Henrissat B."/>
            <person name="Martinez A.T."/>
            <person name="Otillar R."/>
            <person name="Spatafora J.W."/>
            <person name="Yadav J.S."/>
            <person name="Aerts A."/>
            <person name="Benoit I."/>
            <person name="Boyd A."/>
            <person name="Carlson A."/>
            <person name="Copeland A."/>
            <person name="Coutinho P.M."/>
            <person name="de Vries R.P."/>
            <person name="Ferreira P."/>
            <person name="Findley K."/>
            <person name="Foster B."/>
            <person name="Gaskell J."/>
            <person name="Glotzer D."/>
            <person name="Gorecki P."/>
            <person name="Heitman J."/>
            <person name="Hesse C."/>
            <person name="Hori C."/>
            <person name="Igarashi K."/>
            <person name="Jurgens J.A."/>
            <person name="Kallen N."/>
            <person name="Kersten P."/>
            <person name="Kohler A."/>
            <person name="Kuees U."/>
            <person name="Kumar T.K.A."/>
            <person name="Kuo A."/>
            <person name="LaButti K."/>
            <person name="Larrondo L.F."/>
            <person name="Lindquist E."/>
            <person name="Ling A."/>
            <person name="Lombard V."/>
            <person name="Lucas S."/>
            <person name="Lundell T."/>
            <person name="Martin R."/>
            <person name="McLaughlin D.J."/>
            <person name="Morgenstern I."/>
            <person name="Morin E."/>
            <person name="Murat C."/>
            <person name="Nagy L.G."/>
            <person name="Nolan M."/>
            <person name="Ohm R.A."/>
            <person name="Patyshakuliyeva A."/>
            <person name="Rokas A."/>
            <person name="Ruiz-Duenas F.J."/>
            <person name="Sabat G."/>
            <person name="Salamov A."/>
            <person name="Samejima M."/>
            <person name="Schmutz J."/>
            <person name="Slot J.C."/>
            <person name="St John F."/>
            <person name="Stenlid J."/>
            <person name="Sun H."/>
            <person name="Sun S."/>
            <person name="Syed K."/>
            <person name="Tsang A."/>
            <person name="Wiebenga A."/>
            <person name="Young D."/>
            <person name="Pisabarro A."/>
            <person name="Eastwood D.C."/>
            <person name="Martin F."/>
            <person name="Cullen D."/>
            <person name="Grigoriev I.V."/>
            <person name="Hibbett D.S."/>
        </authorList>
    </citation>
    <scope>NUCLEOTIDE SEQUENCE [LARGE SCALE GENOMIC DNA]</scope>
    <source>
        <strain evidence="3">RWD-64-598 SS2</strain>
    </source>
</reference>
<feature type="region of interest" description="Disordered" evidence="1">
    <location>
        <begin position="594"/>
        <end position="629"/>
    </location>
</feature>
<dbReference type="RefSeq" id="XP_007769818.1">
    <property type="nucleotide sequence ID" value="XM_007771628.1"/>
</dbReference>
<feature type="compositionally biased region" description="Basic residues" evidence="1">
    <location>
        <begin position="864"/>
        <end position="877"/>
    </location>
</feature>
<gene>
    <name evidence="2" type="ORF">CONPUDRAFT_74021</name>
</gene>
<proteinExistence type="predicted"/>
<dbReference type="KEGG" id="cput:CONPUDRAFT_74021"/>
<dbReference type="PANTHER" id="PTHR33266">
    <property type="entry name" value="CHROMOSOME 15, WHOLE GENOME SHOTGUN SEQUENCE"/>
    <property type="match status" value="1"/>
</dbReference>
<comment type="caution">
    <text evidence="2">The sequence shown here is derived from an EMBL/GenBank/DDBJ whole genome shotgun (WGS) entry which is preliminary data.</text>
</comment>
<dbReference type="GeneID" id="19209187"/>
<evidence type="ECO:0000313" key="3">
    <source>
        <dbReference type="Proteomes" id="UP000053558"/>
    </source>
</evidence>
<dbReference type="OrthoDB" id="107110at2759"/>
<feature type="compositionally biased region" description="Acidic residues" evidence="1">
    <location>
        <begin position="612"/>
        <end position="628"/>
    </location>
</feature>
<name>A0A5M3MLH5_CONPW</name>
<dbReference type="AlphaFoldDB" id="A0A5M3MLH5"/>